<evidence type="ECO:0000313" key="1">
    <source>
        <dbReference type="Proteomes" id="UP000887565"/>
    </source>
</evidence>
<accession>A0A915IUR0</accession>
<reference evidence="2" key="1">
    <citation type="submission" date="2022-11" db="UniProtKB">
        <authorList>
            <consortium name="WormBaseParasite"/>
        </authorList>
    </citation>
    <scope>IDENTIFICATION</scope>
</reference>
<sequence length="253" mass="28439">MALDMPKSSESTVIQVDLESIVAEKPSSSLLSFGALNNHQFSKIDQDAFSATSKVGDNSNKKTDSSPFRPPEYNYIQKLASLTPRFLVDGEKSDNDKYPRKMTMNRACEIFESFENKLDKWNQLESKIRLRVLRKVFEKYAQNDLNCVQCPHCSRQYTSAQGLYYHLEKCGLGVQNQTKKRCLKCGKQINAREFDIHMVIDHDATTDLCTAAITAECSGTEEESTSILSVSNACKISPLINDTVSVGEIWPIC</sequence>
<proteinExistence type="predicted"/>
<dbReference type="Proteomes" id="UP000887565">
    <property type="component" value="Unplaced"/>
</dbReference>
<dbReference type="WBParaSite" id="nRc.2.0.1.t17929-RA">
    <property type="protein sequence ID" value="nRc.2.0.1.t17929-RA"/>
    <property type="gene ID" value="nRc.2.0.1.g17929"/>
</dbReference>
<name>A0A915IUR0_ROMCU</name>
<dbReference type="AlphaFoldDB" id="A0A915IUR0"/>
<protein>
    <submittedName>
        <fullName evidence="2">C2H2-type domain-containing protein</fullName>
    </submittedName>
</protein>
<dbReference type="Gene3D" id="3.30.160.60">
    <property type="entry name" value="Classic Zinc Finger"/>
    <property type="match status" value="1"/>
</dbReference>
<keyword evidence="1" id="KW-1185">Reference proteome</keyword>
<organism evidence="1 2">
    <name type="scientific">Romanomermis culicivorax</name>
    <name type="common">Nematode worm</name>
    <dbReference type="NCBI Taxonomy" id="13658"/>
    <lineage>
        <taxon>Eukaryota</taxon>
        <taxon>Metazoa</taxon>
        <taxon>Ecdysozoa</taxon>
        <taxon>Nematoda</taxon>
        <taxon>Enoplea</taxon>
        <taxon>Dorylaimia</taxon>
        <taxon>Mermithida</taxon>
        <taxon>Mermithoidea</taxon>
        <taxon>Mermithidae</taxon>
        <taxon>Romanomermis</taxon>
    </lineage>
</organism>
<evidence type="ECO:0000313" key="2">
    <source>
        <dbReference type="WBParaSite" id="nRc.2.0.1.t17929-RA"/>
    </source>
</evidence>